<reference evidence="3 4" key="1">
    <citation type="submission" date="2019-06" db="EMBL/GenBank/DDBJ databases">
        <title>Complete genome of Microbacterium foliorum M2.</title>
        <authorList>
            <person name="Cao G."/>
        </authorList>
    </citation>
    <scope>NUCLEOTIDE SEQUENCE [LARGE SCALE GENOMIC DNA]</scope>
    <source>
        <strain evidence="3 4">M2</strain>
    </source>
</reference>
<evidence type="ECO:0000259" key="2">
    <source>
        <dbReference type="SMART" id="SM00507"/>
    </source>
</evidence>
<dbReference type="RefSeq" id="WP_140036505.1">
    <property type="nucleotide sequence ID" value="NZ_CP041040.1"/>
</dbReference>
<evidence type="ECO:0000313" key="3">
    <source>
        <dbReference type="EMBL" id="QDE34235.1"/>
    </source>
</evidence>
<gene>
    <name evidence="3" type="ORF">FIV50_05160</name>
</gene>
<evidence type="ECO:0000313" key="4">
    <source>
        <dbReference type="Proteomes" id="UP000316125"/>
    </source>
</evidence>
<feature type="domain" description="HNH nuclease" evidence="2">
    <location>
        <begin position="436"/>
        <end position="488"/>
    </location>
</feature>
<dbReference type="OrthoDB" id="5177627at2"/>
<accession>A0A4Y5YNZ3</accession>
<dbReference type="SMART" id="SM00507">
    <property type="entry name" value="HNHc"/>
    <property type="match status" value="1"/>
</dbReference>
<proteinExistence type="predicted"/>
<dbReference type="AlphaFoldDB" id="A0A4Y5YNZ3"/>
<feature type="region of interest" description="Disordered" evidence="1">
    <location>
        <begin position="257"/>
        <end position="309"/>
    </location>
</feature>
<sequence length="538" mass="56802">MNSTTELLDRVIADLDAVLSDDALAGLSDAERVAVLQGAGAAFRRAEAVIVETVATADMGDFAHSAGCRGLNELLQRTLLVDVRGASRVDRVVDLVRRPLSLAGERMPARWSEMRLALLDGVIGVAGFLAATGPIERVWDRLTVEQRLAADVALAGCARGHGLDRGPDEDPDVDEVPDATGPSPTVQDLKGLAEDLASMFDPDGEEPKDEDARRRRGITIGRLKDGMHAIRGYLTPDAAAQLQVIMDAMLNPKGDGPPMPGVFFAPSADAEADSPDTESRDADFSGADADVDVDADPEETDPFNSDPRCVLDDRTAAQKRHDALTAALGIAARHKDMPTLGGASPVVVVTVDAKDLATHTAHATGAAFGGAAFGAAGGGASGVSGNGGWATIPGSGAHVPVSVAAQVACSGAIQRVLMDEGRIIGIMTTDRVFTVHQRRAIIARDKECLIPGCHVPAPWCEIHHVTEHARGGPTHTDNGVPLCWWHHRSLGTSGWEIRMNGGLPQVRGPAWWDPEQRWRTPRLSAAQVNLPARLARTG</sequence>
<evidence type="ECO:0000256" key="1">
    <source>
        <dbReference type="SAM" id="MobiDB-lite"/>
    </source>
</evidence>
<dbReference type="Pfam" id="PF02720">
    <property type="entry name" value="DUF222"/>
    <property type="match status" value="1"/>
</dbReference>
<organism evidence="3 4">
    <name type="scientific">Microbacterium foliorum</name>
    <dbReference type="NCBI Taxonomy" id="104336"/>
    <lineage>
        <taxon>Bacteria</taxon>
        <taxon>Bacillati</taxon>
        <taxon>Actinomycetota</taxon>
        <taxon>Actinomycetes</taxon>
        <taxon>Micrococcales</taxon>
        <taxon>Microbacteriaceae</taxon>
        <taxon>Microbacterium</taxon>
    </lineage>
</organism>
<dbReference type="Gene3D" id="1.10.30.50">
    <property type="match status" value="1"/>
</dbReference>
<name>A0A4Y5YNZ3_9MICO</name>
<dbReference type="InterPro" id="IPR003870">
    <property type="entry name" value="DUF222"/>
</dbReference>
<dbReference type="EMBL" id="CP041040">
    <property type="protein sequence ID" value="QDE34235.1"/>
    <property type="molecule type" value="Genomic_DNA"/>
</dbReference>
<dbReference type="Proteomes" id="UP000316125">
    <property type="component" value="Chromosome"/>
</dbReference>
<dbReference type="CDD" id="cd00085">
    <property type="entry name" value="HNHc"/>
    <property type="match status" value="1"/>
</dbReference>
<protein>
    <submittedName>
        <fullName evidence="3">DUF222 domain-containing protein</fullName>
    </submittedName>
</protein>
<feature type="compositionally biased region" description="Acidic residues" evidence="1">
    <location>
        <begin position="289"/>
        <end position="301"/>
    </location>
</feature>
<dbReference type="InterPro" id="IPR003615">
    <property type="entry name" value="HNH_nuc"/>
</dbReference>
<feature type="region of interest" description="Disordered" evidence="1">
    <location>
        <begin position="159"/>
        <end position="188"/>
    </location>
</feature>